<comment type="pathway">
    <text evidence="4">Amino-acid biosynthesis.</text>
</comment>
<dbReference type="PANTHER" id="PTHR43100:SF1">
    <property type="entry name" value="GLUTAMATE SYNTHASE [NADPH] SMALL CHAIN"/>
    <property type="match status" value="1"/>
</dbReference>
<protein>
    <submittedName>
        <fullName evidence="5">NADH/NADPH-dependent glutamate synthase small subunit</fullName>
        <ecNumber evidence="5">1.4.1.14</ecNumber>
    </submittedName>
</protein>
<dbReference type="EC" id="1.4.1.14" evidence="5"/>
<keyword evidence="1" id="KW-0028">Amino-acid biosynthesis</keyword>
<dbReference type="GO" id="GO:0016040">
    <property type="term" value="F:glutamate synthase (NADH) activity"/>
    <property type="evidence" value="ECO:0007669"/>
    <property type="project" value="UniProtKB-EC"/>
</dbReference>
<dbReference type="NCBIfam" id="TIGR01317">
    <property type="entry name" value="GOGAT_sm_gam"/>
    <property type="match status" value="1"/>
</dbReference>
<sequence>MADPQGFLKYDREEPAHRPVPLRLMDYREVYEAAPEGQLEQQATRCMDCGVPFCHEGCPLGNIIPEWNDLVRQDRWEEAFDRLHATNNFPEFTGRLCPAPCEGACVLGINDDAVTIKNIELAIAERSFEEGWVKPIKPSLDTGMTVAVVGSGPAGMAAAQQLTRAGHRVTVFERDDRIGGLMRYGVPEYKMEKKWINRRIEQMEAEGTEFRTGVSPTATDLNSFDAVVLATGTPVPRDLEVDGRELEGIYPAMEYLTWQNRVNEGDYDEPAISAKDKKVVIIGGGDTGTDCFGTALRQGAASVTQFDIRPRAPKNRAASTPWPMYPLLYRTATAHEEGEYVITGDESAEEIEALGLARRGEGDTLGVRVYNANTVSFHGANGKVESLRGNEVKVVDGRRVPMEDTDFELDADLVLIALGFQGSERGGVTHELGVSFDERGRMVRDEQYRAETKPLFPGFKPQVYVAGDNGRGQSLIVWAIAEGRACAAAVDADLMGETALPVAVTPRTSPLGL</sequence>
<evidence type="ECO:0000256" key="2">
    <source>
        <dbReference type="ARBA" id="ARBA00023002"/>
    </source>
</evidence>
<evidence type="ECO:0000256" key="4">
    <source>
        <dbReference type="ARBA" id="ARBA00029440"/>
    </source>
</evidence>
<dbReference type="PANTHER" id="PTHR43100">
    <property type="entry name" value="GLUTAMATE SYNTHASE [NADPH] SMALL CHAIN"/>
    <property type="match status" value="1"/>
</dbReference>
<evidence type="ECO:0000313" key="6">
    <source>
        <dbReference type="Proteomes" id="UP000033566"/>
    </source>
</evidence>
<dbReference type="GO" id="GO:0016639">
    <property type="term" value="F:oxidoreductase activity, acting on the CH-NH2 group of donors, NAD or NADP as acceptor"/>
    <property type="evidence" value="ECO:0007669"/>
    <property type="project" value="InterPro"/>
</dbReference>
<proteinExistence type="predicted"/>
<accession>A0A0F6QY95</accession>
<dbReference type="Gene3D" id="1.10.1060.10">
    <property type="entry name" value="Alpha-helical ferredoxin"/>
    <property type="match status" value="1"/>
</dbReference>
<dbReference type="InterPro" id="IPR028261">
    <property type="entry name" value="DPD_II"/>
</dbReference>
<dbReference type="Proteomes" id="UP000033566">
    <property type="component" value="Chromosome"/>
</dbReference>
<evidence type="ECO:0000256" key="1">
    <source>
        <dbReference type="ARBA" id="ARBA00022605"/>
    </source>
</evidence>
<keyword evidence="3" id="KW-0314">Glutamate biosynthesis</keyword>
<dbReference type="InterPro" id="IPR023753">
    <property type="entry name" value="FAD/NAD-binding_dom"/>
</dbReference>
<dbReference type="Pfam" id="PF14691">
    <property type="entry name" value="Fer4_20"/>
    <property type="match status" value="1"/>
</dbReference>
<dbReference type="PROSITE" id="PS51379">
    <property type="entry name" value="4FE4S_FER_2"/>
    <property type="match status" value="1"/>
</dbReference>
<dbReference type="InterPro" id="IPR017896">
    <property type="entry name" value="4Fe4S_Fe-S-bd"/>
</dbReference>
<keyword evidence="2 5" id="KW-0560">Oxidoreductase</keyword>
<dbReference type="InterPro" id="IPR051394">
    <property type="entry name" value="Glutamate_Synthase"/>
</dbReference>
<dbReference type="GO" id="GO:0006537">
    <property type="term" value="P:glutamate biosynthetic process"/>
    <property type="evidence" value="ECO:0007669"/>
    <property type="project" value="UniProtKB-KW"/>
</dbReference>
<dbReference type="RefSeq" id="WP_035104588.1">
    <property type="nucleotide sequence ID" value="NZ_CP011311.1"/>
</dbReference>
<dbReference type="Gene3D" id="3.50.50.60">
    <property type="entry name" value="FAD/NAD(P)-binding domain"/>
    <property type="match status" value="2"/>
</dbReference>
<dbReference type="InterPro" id="IPR009051">
    <property type="entry name" value="Helical_ferredxn"/>
</dbReference>
<dbReference type="OrthoDB" id="9803192at2"/>
<dbReference type="Pfam" id="PF07992">
    <property type="entry name" value="Pyr_redox_2"/>
    <property type="match status" value="1"/>
</dbReference>
<dbReference type="SUPFAM" id="SSF51971">
    <property type="entry name" value="Nucleotide-binding domain"/>
    <property type="match status" value="2"/>
</dbReference>
<dbReference type="InterPro" id="IPR036188">
    <property type="entry name" value="FAD/NAD-bd_sf"/>
</dbReference>
<evidence type="ECO:0000256" key="3">
    <source>
        <dbReference type="ARBA" id="ARBA00023164"/>
    </source>
</evidence>
<dbReference type="PATRIC" id="fig|161896.4.peg.1135"/>
<dbReference type="EMBL" id="CP011311">
    <property type="protein sequence ID" value="AKE39123.1"/>
    <property type="molecule type" value="Genomic_DNA"/>
</dbReference>
<gene>
    <name evidence="5" type="primary">gltD</name>
    <name evidence="5" type="ORF">UL81_05790</name>
</gene>
<dbReference type="AlphaFoldDB" id="A0A0F6QY95"/>
<dbReference type="PRINTS" id="PR00419">
    <property type="entry name" value="ADXRDTASE"/>
</dbReference>
<reference evidence="5 6" key="1">
    <citation type="journal article" date="2015" name="Genome Announc.">
        <title>Complete Genome Sequence of Corynebacterium camporealensis DSM 44610, Isolated from the Milk of a Manchega Sheep with Subclinical Mastitis.</title>
        <authorList>
            <person name="Ruckert C."/>
            <person name="Albersmeier A."/>
            <person name="Winkler A."/>
            <person name="Tauch A."/>
        </authorList>
    </citation>
    <scope>NUCLEOTIDE SEQUENCE [LARGE SCALE GENOMIC DNA]</scope>
    <source>
        <strain evidence="5 6">DSM 44610</strain>
    </source>
</reference>
<organism evidence="5 6">
    <name type="scientific">Corynebacterium camporealensis</name>
    <dbReference type="NCBI Taxonomy" id="161896"/>
    <lineage>
        <taxon>Bacteria</taxon>
        <taxon>Bacillati</taxon>
        <taxon>Actinomycetota</taxon>
        <taxon>Actinomycetes</taxon>
        <taxon>Mycobacteriales</taxon>
        <taxon>Corynebacteriaceae</taxon>
        <taxon>Corynebacterium</taxon>
    </lineage>
</organism>
<dbReference type="HOGENOM" id="CLU_000422_3_1_11"/>
<dbReference type="InterPro" id="IPR006005">
    <property type="entry name" value="Glut_synth_ssu1"/>
</dbReference>
<dbReference type="KEGG" id="ccj:UL81_05790"/>
<name>A0A0F6QY95_9CORY</name>
<dbReference type="STRING" id="161896.UL81_05790"/>
<evidence type="ECO:0000313" key="5">
    <source>
        <dbReference type="EMBL" id="AKE39123.1"/>
    </source>
</evidence>
<keyword evidence="6" id="KW-1185">Reference proteome</keyword>
<dbReference type="GO" id="GO:0051536">
    <property type="term" value="F:iron-sulfur cluster binding"/>
    <property type="evidence" value="ECO:0007669"/>
    <property type="project" value="InterPro"/>
</dbReference>
<dbReference type="SUPFAM" id="SSF46548">
    <property type="entry name" value="alpha-helical ferredoxin"/>
    <property type="match status" value="1"/>
</dbReference>